<gene>
    <name evidence="1" type="ORF">HICCMSTLAB_LOCUS82</name>
</gene>
<keyword evidence="2" id="KW-1185">Reference proteome</keyword>
<reference evidence="1" key="1">
    <citation type="submission" date="2021-04" db="EMBL/GenBank/DDBJ databases">
        <authorList>
            <person name="Chebbi M.A.C M."/>
        </authorList>
    </citation>
    <scope>NUCLEOTIDE SEQUENCE</scope>
</reference>
<proteinExistence type="predicted"/>
<accession>A0A8J2EAM8</accession>
<evidence type="ECO:0000313" key="1">
    <source>
        <dbReference type="EMBL" id="CAG5071759.1"/>
    </source>
</evidence>
<feature type="non-terminal residue" evidence="1">
    <location>
        <position position="1"/>
    </location>
</feature>
<protein>
    <submittedName>
        <fullName evidence="1">Uncharacterized protein</fullName>
    </submittedName>
</protein>
<dbReference type="OrthoDB" id="10537111at2759"/>
<organism evidence="1 2">
    <name type="scientific">Cotesia congregata</name>
    <name type="common">Parasitoid wasp</name>
    <name type="synonym">Apanteles congregatus</name>
    <dbReference type="NCBI Taxonomy" id="51543"/>
    <lineage>
        <taxon>Eukaryota</taxon>
        <taxon>Metazoa</taxon>
        <taxon>Ecdysozoa</taxon>
        <taxon>Arthropoda</taxon>
        <taxon>Hexapoda</taxon>
        <taxon>Insecta</taxon>
        <taxon>Pterygota</taxon>
        <taxon>Neoptera</taxon>
        <taxon>Endopterygota</taxon>
        <taxon>Hymenoptera</taxon>
        <taxon>Apocrita</taxon>
        <taxon>Ichneumonoidea</taxon>
        <taxon>Braconidae</taxon>
        <taxon>Microgastrinae</taxon>
        <taxon>Cotesia</taxon>
    </lineage>
</organism>
<name>A0A8J2EAM8_COTCN</name>
<sequence length="179" mass="20199">IKRKKCALVQFFKKCKMALKLNPLAAILSIGFVSCHDPTAQFKVNVITVNTVSNPYFDNVSAPIHSSDTISIKTPVKKDLPDNIMNANFEISRYTIENTDIPPGIPDGEVVSDLYIYEPGKDPYVNIHLEGSLIQELVLQEHYERLPLRLLLPPTALGRVRQKGYNVVKLPRPLQEEIF</sequence>
<comment type="caution">
    <text evidence="1">The sequence shown here is derived from an EMBL/GenBank/DDBJ whole genome shotgun (WGS) entry which is preliminary data.</text>
</comment>
<dbReference type="Proteomes" id="UP000786811">
    <property type="component" value="Unassembled WGS sequence"/>
</dbReference>
<evidence type="ECO:0000313" key="2">
    <source>
        <dbReference type="Proteomes" id="UP000786811"/>
    </source>
</evidence>
<dbReference type="EMBL" id="CAJNRD030000567">
    <property type="protein sequence ID" value="CAG5071759.1"/>
    <property type="molecule type" value="Genomic_DNA"/>
</dbReference>
<dbReference type="AlphaFoldDB" id="A0A8J2EAM8"/>